<protein>
    <submittedName>
        <fullName evidence="2">Uncharacterized protein</fullName>
    </submittedName>
</protein>
<organism evidence="2 3">
    <name type="scientific">Clavelina lepadiformis</name>
    <name type="common">Light-bulb sea squirt</name>
    <name type="synonym">Ascidia lepadiformis</name>
    <dbReference type="NCBI Taxonomy" id="159417"/>
    <lineage>
        <taxon>Eukaryota</taxon>
        <taxon>Metazoa</taxon>
        <taxon>Chordata</taxon>
        <taxon>Tunicata</taxon>
        <taxon>Ascidiacea</taxon>
        <taxon>Aplousobranchia</taxon>
        <taxon>Clavelinidae</taxon>
        <taxon>Clavelina</taxon>
    </lineage>
</organism>
<proteinExistence type="predicted"/>
<feature type="coiled-coil region" evidence="1">
    <location>
        <begin position="136"/>
        <end position="219"/>
    </location>
</feature>
<accession>A0ABP0FVV4</accession>
<feature type="coiled-coil region" evidence="1">
    <location>
        <begin position="44"/>
        <end position="78"/>
    </location>
</feature>
<keyword evidence="3" id="KW-1185">Reference proteome</keyword>
<dbReference type="Proteomes" id="UP001642483">
    <property type="component" value="Unassembled WGS sequence"/>
</dbReference>
<evidence type="ECO:0000313" key="3">
    <source>
        <dbReference type="Proteomes" id="UP001642483"/>
    </source>
</evidence>
<dbReference type="EMBL" id="CAWYQH010000096">
    <property type="protein sequence ID" value="CAK8682788.1"/>
    <property type="molecule type" value="Genomic_DNA"/>
</dbReference>
<name>A0ABP0FVV4_CLALP</name>
<dbReference type="Gene3D" id="1.10.287.1490">
    <property type="match status" value="1"/>
</dbReference>
<comment type="caution">
    <text evidence="2">The sequence shown here is derived from an EMBL/GenBank/DDBJ whole genome shotgun (WGS) entry which is preliminary data.</text>
</comment>
<evidence type="ECO:0000313" key="2">
    <source>
        <dbReference type="EMBL" id="CAK8682788.1"/>
    </source>
</evidence>
<reference evidence="2 3" key="1">
    <citation type="submission" date="2024-02" db="EMBL/GenBank/DDBJ databases">
        <authorList>
            <person name="Daric V."/>
            <person name="Darras S."/>
        </authorList>
    </citation>
    <scope>NUCLEOTIDE SEQUENCE [LARGE SCALE GENOMIC DNA]</scope>
</reference>
<sequence length="220" mass="25570">MPMHVIIIRFETERKKMKQTVLVLCIALPFATQFSRGAINRSRLDRLKERTVEMQAHIVDLENTLDAKSTEIETLDDVLFPLQQEEASTKNSLKKCVTELKEFNSSLEPTIPNPLETKTVSLEDVENRTTECKRKLAEQQTYTEELEEKLNQYSAEEEQLREETNKLENDYGELVSQTEFLSARLKTLERLEKGVLGEIKEQEDKLADVEKQFEEIDQSE</sequence>
<gene>
    <name evidence="2" type="ORF">CVLEPA_LOCUS13571</name>
</gene>
<evidence type="ECO:0000256" key="1">
    <source>
        <dbReference type="SAM" id="Coils"/>
    </source>
</evidence>
<keyword evidence="1" id="KW-0175">Coiled coil</keyword>